<gene>
    <name evidence="3" type="ORF">HaLaN_21515</name>
</gene>
<protein>
    <submittedName>
        <fullName evidence="3">CULLIN_2 domain-containing protein</fullName>
    </submittedName>
</protein>
<dbReference type="InterPro" id="IPR001373">
    <property type="entry name" value="Cullin_N"/>
</dbReference>
<dbReference type="AlphaFoldDB" id="A0A699ZNQ7"/>
<evidence type="ECO:0000313" key="3">
    <source>
        <dbReference type="EMBL" id="GFH23831.1"/>
    </source>
</evidence>
<keyword evidence="4" id="KW-1185">Reference proteome</keyword>
<sequence>MLVDLGHQVYVDDFEKQFLETSAAFYKKEAAEYLATADCPSYLAKVERRLAEESERVKQYLDASTEPKITRVMEHELITQQVEEGSVAWGSSSARAALDS</sequence>
<evidence type="ECO:0000259" key="2">
    <source>
        <dbReference type="Pfam" id="PF00888"/>
    </source>
</evidence>
<feature type="domain" description="Cullin N-terminal" evidence="2">
    <location>
        <begin position="1"/>
        <end position="84"/>
    </location>
</feature>
<dbReference type="EMBL" id="BLLF01002375">
    <property type="protein sequence ID" value="GFH23831.1"/>
    <property type="molecule type" value="Genomic_DNA"/>
</dbReference>
<dbReference type="GO" id="GO:0006511">
    <property type="term" value="P:ubiquitin-dependent protein catabolic process"/>
    <property type="evidence" value="ECO:0007669"/>
    <property type="project" value="InterPro"/>
</dbReference>
<organism evidence="3 4">
    <name type="scientific">Haematococcus lacustris</name>
    <name type="common">Green alga</name>
    <name type="synonym">Haematococcus pluvialis</name>
    <dbReference type="NCBI Taxonomy" id="44745"/>
    <lineage>
        <taxon>Eukaryota</taxon>
        <taxon>Viridiplantae</taxon>
        <taxon>Chlorophyta</taxon>
        <taxon>core chlorophytes</taxon>
        <taxon>Chlorophyceae</taxon>
        <taxon>CS clade</taxon>
        <taxon>Chlamydomonadales</taxon>
        <taxon>Haematococcaceae</taxon>
        <taxon>Haematococcus</taxon>
    </lineage>
</organism>
<dbReference type="Proteomes" id="UP000485058">
    <property type="component" value="Unassembled WGS sequence"/>
</dbReference>
<accession>A0A699ZNQ7</accession>
<dbReference type="Pfam" id="PF00888">
    <property type="entry name" value="Cullin"/>
    <property type="match status" value="1"/>
</dbReference>
<dbReference type="SUPFAM" id="SSF74788">
    <property type="entry name" value="Cullin repeat-like"/>
    <property type="match status" value="1"/>
</dbReference>
<comment type="caution">
    <text evidence="3">The sequence shown here is derived from an EMBL/GenBank/DDBJ whole genome shotgun (WGS) entry which is preliminary data.</text>
</comment>
<comment type="similarity">
    <text evidence="1">Belongs to the cullin family.</text>
</comment>
<proteinExistence type="inferred from homology"/>
<evidence type="ECO:0000256" key="1">
    <source>
        <dbReference type="ARBA" id="ARBA00006019"/>
    </source>
</evidence>
<feature type="non-terminal residue" evidence="3">
    <location>
        <position position="1"/>
    </location>
</feature>
<dbReference type="InterPro" id="IPR045093">
    <property type="entry name" value="Cullin"/>
</dbReference>
<dbReference type="FunFam" id="1.20.1310.10:FF:000001">
    <property type="entry name" value="Cullin 3"/>
    <property type="match status" value="1"/>
</dbReference>
<evidence type="ECO:0000313" key="4">
    <source>
        <dbReference type="Proteomes" id="UP000485058"/>
    </source>
</evidence>
<dbReference type="Gene3D" id="1.20.1310.10">
    <property type="entry name" value="Cullin Repeats"/>
    <property type="match status" value="1"/>
</dbReference>
<dbReference type="InterPro" id="IPR016159">
    <property type="entry name" value="Cullin_repeat-like_dom_sf"/>
</dbReference>
<reference evidence="3 4" key="1">
    <citation type="submission" date="2020-02" db="EMBL/GenBank/DDBJ databases">
        <title>Draft genome sequence of Haematococcus lacustris strain NIES-144.</title>
        <authorList>
            <person name="Morimoto D."/>
            <person name="Nakagawa S."/>
            <person name="Yoshida T."/>
            <person name="Sawayama S."/>
        </authorList>
    </citation>
    <scope>NUCLEOTIDE SEQUENCE [LARGE SCALE GENOMIC DNA]</scope>
    <source>
        <strain evidence="3 4">NIES-144</strain>
    </source>
</reference>
<name>A0A699ZNQ7_HAELA</name>
<dbReference type="PANTHER" id="PTHR11932">
    <property type="entry name" value="CULLIN"/>
    <property type="match status" value="1"/>
</dbReference>
<dbReference type="GO" id="GO:0031625">
    <property type="term" value="F:ubiquitin protein ligase binding"/>
    <property type="evidence" value="ECO:0007669"/>
    <property type="project" value="InterPro"/>
</dbReference>